<dbReference type="PANTHER" id="PTHR33452">
    <property type="entry name" value="OXIDOREDUCTASE CATD-RELATED"/>
    <property type="match status" value="1"/>
</dbReference>
<keyword evidence="3" id="KW-1003">Cell membrane</keyword>
<dbReference type="Proteomes" id="UP001580391">
    <property type="component" value="Unassembled WGS sequence"/>
</dbReference>
<feature type="transmembrane region" description="Helical" evidence="7">
    <location>
        <begin position="86"/>
        <end position="108"/>
    </location>
</feature>
<keyword evidence="4 7" id="KW-0812">Transmembrane</keyword>
<dbReference type="Pfam" id="PF07681">
    <property type="entry name" value="DoxX"/>
    <property type="match status" value="1"/>
</dbReference>
<evidence type="ECO:0000256" key="1">
    <source>
        <dbReference type="ARBA" id="ARBA00004651"/>
    </source>
</evidence>
<dbReference type="RefSeq" id="WP_016546404.1">
    <property type="nucleotide sequence ID" value="NZ_JBHILI010000003.1"/>
</dbReference>
<reference evidence="8 9" key="1">
    <citation type="submission" date="2024-09" db="EMBL/GenBank/DDBJ databases">
        <title>Taxonomic and Genotyping Characterization of Leptospira Strains isolated from Multiple Sources in Colombia highlights the importance of intermediate species.</title>
        <authorList>
            <person name="Torres Higuera L."/>
            <person name="Rojas Tapias D."/>
            <person name="Jimenez Velasquez S."/>
            <person name="Renjifo Ibanez C."/>
        </authorList>
    </citation>
    <scope>NUCLEOTIDE SEQUENCE [LARGE SCALE GENOMIC DNA]</scope>
    <source>
        <strain evidence="8 9">Lep080</strain>
    </source>
</reference>
<evidence type="ECO:0000313" key="9">
    <source>
        <dbReference type="Proteomes" id="UP001580391"/>
    </source>
</evidence>
<protein>
    <submittedName>
        <fullName evidence="8">DoxX family protein</fullName>
    </submittedName>
</protein>
<evidence type="ECO:0000256" key="6">
    <source>
        <dbReference type="ARBA" id="ARBA00023136"/>
    </source>
</evidence>
<dbReference type="InterPro" id="IPR051907">
    <property type="entry name" value="DoxX-like_oxidoreductase"/>
</dbReference>
<evidence type="ECO:0000313" key="8">
    <source>
        <dbReference type="EMBL" id="MFB5735238.1"/>
    </source>
</evidence>
<feature type="transmembrane region" description="Helical" evidence="7">
    <location>
        <begin position="58"/>
        <end position="79"/>
    </location>
</feature>
<proteinExistence type="inferred from homology"/>
<evidence type="ECO:0000256" key="2">
    <source>
        <dbReference type="ARBA" id="ARBA00006679"/>
    </source>
</evidence>
<feature type="transmembrane region" description="Helical" evidence="7">
    <location>
        <begin position="120"/>
        <end position="139"/>
    </location>
</feature>
<evidence type="ECO:0000256" key="5">
    <source>
        <dbReference type="ARBA" id="ARBA00022989"/>
    </source>
</evidence>
<accession>A0ABV5BIV4</accession>
<keyword evidence="5 7" id="KW-1133">Transmembrane helix</keyword>
<dbReference type="PANTHER" id="PTHR33452:SF1">
    <property type="entry name" value="INNER MEMBRANE PROTEIN YPHA-RELATED"/>
    <property type="match status" value="1"/>
</dbReference>
<keyword evidence="6 7" id="KW-0472">Membrane</keyword>
<sequence>MLYHFFQTSSGYAPLFLRLALAVSIFPHGAQKALGWFDGAGYQAAMEYFTQTLGVPHFLGVLVIVFEFVGTLGLVLGFLTRFWALGLAVTLTVAGFTHIEFGFFMNWFGDKGGEGFEYHILAVGMSLSLLIFGAGSFSIDKKLGEWSV</sequence>
<dbReference type="InterPro" id="IPR032808">
    <property type="entry name" value="DoxX"/>
</dbReference>
<dbReference type="EMBL" id="JBHILJ010000001">
    <property type="protein sequence ID" value="MFB5735238.1"/>
    <property type="molecule type" value="Genomic_DNA"/>
</dbReference>
<gene>
    <name evidence="8" type="ORF">ACE5IX_01865</name>
</gene>
<comment type="subcellular location">
    <subcellularLocation>
        <location evidence="1">Cell membrane</location>
        <topology evidence="1">Multi-pass membrane protein</topology>
    </subcellularLocation>
</comment>
<keyword evidence="9" id="KW-1185">Reference proteome</keyword>
<evidence type="ECO:0000256" key="4">
    <source>
        <dbReference type="ARBA" id="ARBA00022692"/>
    </source>
</evidence>
<comment type="similarity">
    <text evidence="2">Belongs to the DoxX family.</text>
</comment>
<organism evidence="8 9">
    <name type="scientific">Leptospira wolffii</name>
    <dbReference type="NCBI Taxonomy" id="409998"/>
    <lineage>
        <taxon>Bacteria</taxon>
        <taxon>Pseudomonadati</taxon>
        <taxon>Spirochaetota</taxon>
        <taxon>Spirochaetia</taxon>
        <taxon>Leptospirales</taxon>
        <taxon>Leptospiraceae</taxon>
        <taxon>Leptospira</taxon>
    </lineage>
</organism>
<comment type="caution">
    <text evidence="8">The sequence shown here is derived from an EMBL/GenBank/DDBJ whole genome shotgun (WGS) entry which is preliminary data.</text>
</comment>
<name>A0ABV5BIV4_9LEPT</name>
<evidence type="ECO:0000256" key="3">
    <source>
        <dbReference type="ARBA" id="ARBA00022475"/>
    </source>
</evidence>
<evidence type="ECO:0000256" key="7">
    <source>
        <dbReference type="SAM" id="Phobius"/>
    </source>
</evidence>